<organism evidence="1 2">
    <name type="scientific">Devosia insulae DS-56</name>
    <dbReference type="NCBI Taxonomy" id="1116389"/>
    <lineage>
        <taxon>Bacteria</taxon>
        <taxon>Pseudomonadati</taxon>
        <taxon>Pseudomonadota</taxon>
        <taxon>Alphaproteobacteria</taxon>
        <taxon>Hyphomicrobiales</taxon>
        <taxon>Devosiaceae</taxon>
        <taxon>Devosia</taxon>
    </lineage>
</organism>
<protein>
    <recommendedName>
        <fullName evidence="3">Cell division protein FtsL</fullName>
    </recommendedName>
</protein>
<name>A0A1E5XIH1_9HYPH</name>
<dbReference type="OrthoDB" id="7165680at2"/>
<comment type="caution">
    <text evidence="1">The sequence shown here is derived from an EMBL/GenBank/DDBJ whole genome shotgun (WGS) entry which is preliminary data.</text>
</comment>
<gene>
    <name evidence="1" type="ORF">VW23_004975</name>
</gene>
<sequence>MIKMLNAVMVCTSLVGLVGVYALKYSVEDIASAKVALERKIDRQEGDLSLLKADWSYLNQPAHVAPIVARHQEALALVPTAQDQFGRMDNLPMRPAAPDTAALDALLSSLDAGIDPIEQLIEAN</sequence>
<proteinExistence type="predicted"/>
<dbReference type="AlphaFoldDB" id="A0A1E5XIH1"/>
<keyword evidence="2" id="KW-1185">Reference proteome</keyword>
<evidence type="ECO:0000313" key="1">
    <source>
        <dbReference type="EMBL" id="OEO28390.1"/>
    </source>
</evidence>
<reference evidence="1 2" key="1">
    <citation type="journal article" date="2015" name="Genome Announc.">
        <title>Genome Assemblies of Three Soil-Associated Devosia species: D. insulae, D. limi, and D. soli.</title>
        <authorList>
            <person name="Hassan Y.I."/>
            <person name="Lepp D."/>
            <person name="Zhou T."/>
        </authorList>
    </citation>
    <scope>NUCLEOTIDE SEQUENCE [LARGE SCALE GENOMIC DNA]</scope>
    <source>
        <strain evidence="1 2">DS-56</strain>
    </source>
</reference>
<evidence type="ECO:0000313" key="2">
    <source>
        <dbReference type="Proteomes" id="UP000095463"/>
    </source>
</evidence>
<accession>A0A1E5XIH1</accession>
<dbReference type="Proteomes" id="UP000095463">
    <property type="component" value="Unassembled WGS sequence"/>
</dbReference>
<dbReference type="EMBL" id="LAJE02000379">
    <property type="protein sequence ID" value="OEO28390.1"/>
    <property type="molecule type" value="Genomic_DNA"/>
</dbReference>
<dbReference type="RefSeq" id="WP_069912311.1">
    <property type="nucleotide sequence ID" value="NZ_LAJE02000379.1"/>
</dbReference>
<evidence type="ECO:0008006" key="3">
    <source>
        <dbReference type="Google" id="ProtNLM"/>
    </source>
</evidence>